<dbReference type="PROSITE" id="PS00217">
    <property type="entry name" value="SUGAR_TRANSPORT_2"/>
    <property type="match status" value="1"/>
</dbReference>
<evidence type="ECO:0000256" key="4">
    <source>
        <dbReference type="ARBA" id="ARBA00022692"/>
    </source>
</evidence>
<evidence type="ECO:0000259" key="10">
    <source>
        <dbReference type="PROSITE" id="PS50850"/>
    </source>
</evidence>
<dbReference type="EMBL" id="KX147653">
    <property type="protein sequence ID" value="ARI45057.1"/>
    <property type="molecule type" value="mRNA"/>
</dbReference>
<feature type="transmembrane region" description="Helical" evidence="9">
    <location>
        <begin position="124"/>
        <end position="142"/>
    </location>
</feature>
<evidence type="ECO:0000313" key="11">
    <source>
        <dbReference type="EMBL" id="ARI45057.1"/>
    </source>
</evidence>
<evidence type="ECO:0000256" key="9">
    <source>
        <dbReference type="SAM" id="Phobius"/>
    </source>
</evidence>
<dbReference type="PANTHER" id="PTHR23503">
    <property type="entry name" value="SOLUTE CARRIER FAMILY 2"/>
    <property type="match status" value="1"/>
</dbReference>
<proteinExistence type="evidence at transcript level"/>
<evidence type="ECO:0000256" key="2">
    <source>
        <dbReference type="ARBA" id="ARBA00022448"/>
    </source>
</evidence>
<feature type="transmembrane region" description="Helical" evidence="9">
    <location>
        <begin position="93"/>
        <end position="117"/>
    </location>
</feature>
<dbReference type="PROSITE" id="PS00216">
    <property type="entry name" value="SUGAR_TRANSPORT_1"/>
    <property type="match status" value="1"/>
</dbReference>
<dbReference type="FunFam" id="1.20.1250.20:FF:001511">
    <property type="entry name" value="Solute carrier family 2, facilitated glucose transporter member 5"/>
    <property type="match status" value="1"/>
</dbReference>
<reference evidence="11" key="1">
    <citation type="submission" date="2016-04" db="EMBL/GenBank/DDBJ databases">
        <title>Trehalose plays important roles in food consumption, sugar absorption, neuron nutrition and chitin biosynthesis in Leptinotarsa larvae.</title>
        <authorList>
            <person name="Shi J.-F."/>
        </authorList>
    </citation>
    <scope>NUCLEOTIDE SEQUENCE</scope>
</reference>
<dbReference type="InterPro" id="IPR045263">
    <property type="entry name" value="GLUT"/>
</dbReference>
<sequence>MEQGEYEGMCRENGYGGKCDIIQLSQHSDKQLTQPGWTKLLMLAGISTTLGLSLPVGYHIGVVNTPANIMKEFCNESMQTRYDLYMTKSQLDLLWSSIVSIFLVGAAIGSLGGAVLADKIGRRGVLIVSSVLGISAGLLFVVSKPTHSVEMLFLGRLLVGFSAGLTTSVVPMYLTELAPISLRGAMGVLCPLGITIGVLLGQIISIHDVLGTKDLWSYCMAAYVLPLFFSTLTLPILPESPKYLFVIKKSPNMALKQLKKIRNLEEEFLTAEINELKVEQREIEQHVGESWNMRIVLSKKSLLLPVLLVCSLQMGQQFSGINAVFYYSNVIFQEAGLSTSQGELATIGTGFCNLFMAVLSIWFTSRFDRRVCLQLSMILSIFFLILLGFAIMFIKSYTWIPYLSIIGVLGFVTTYGIGLGPIPYFVGSELFEIGPRPSAMSLGSMSNWAGNLIIGLTFPTMKTYIGPASFFIFACFVLILLIFIRFYLPETRGRDIAEVAALCRNGFSSRPLETREIARMKCEETQKIYGNQVA</sequence>
<dbReference type="InterPro" id="IPR020846">
    <property type="entry name" value="MFS_dom"/>
</dbReference>
<keyword evidence="6 9" id="KW-0472">Membrane</keyword>
<dbReference type="NCBIfam" id="TIGR00879">
    <property type="entry name" value="SP"/>
    <property type="match status" value="1"/>
</dbReference>
<evidence type="ECO:0000256" key="7">
    <source>
        <dbReference type="ARBA" id="ARBA00023180"/>
    </source>
</evidence>
<dbReference type="InterPro" id="IPR036259">
    <property type="entry name" value="MFS_trans_sf"/>
</dbReference>
<dbReference type="GO" id="GO:1990539">
    <property type="term" value="P:fructose import across plasma membrane"/>
    <property type="evidence" value="ECO:0007669"/>
    <property type="project" value="UniProtKB-ARBA"/>
</dbReference>
<dbReference type="PROSITE" id="PS50850">
    <property type="entry name" value="MFS"/>
    <property type="match status" value="1"/>
</dbReference>
<dbReference type="GO" id="GO:0005353">
    <property type="term" value="F:fructose transmembrane transporter activity"/>
    <property type="evidence" value="ECO:0007669"/>
    <property type="project" value="UniProtKB-ARBA"/>
</dbReference>
<protein>
    <submittedName>
        <fullName evidence="11">Glucose transporter 1</fullName>
    </submittedName>
</protein>
<keyword evidence="4 9" id="KW-0812">Transmembrane</keyword>
<keyword evidence="5 9" id="KW-1133">Transmembrane helix</keyword>
<dbReference type="Gene3D" id="1.20.1250.20">
    <property type="entry name" value="MFS general substrate transporter like domains"/>
    <property type="match status" value="1"/>
</dbReference>
<dbReference type="AlphaFoldDB" id="A0A1W5YLI2"/>
<feature type="transmembrane region" description="Helical" evidence="9">
    <location>
        <begin position="40"/>
        <end position="60"/>
    </location>
</feature>
<feature type="transmembrane region" description="Helical" evidence="9">
    <location>
        <begin position="344"/>
        <end position="363"/>
    </location>
</feature>
<feature type="transmembrane region" description="Helical" evidence="9">
    <location>
        <begin position="215"/>
        <end position="237"/>
    </location>
</feature>
<feature type="transmembrane region" description="Helical" evidence="9">
    <location>
        <begin position="302"/>
        <end position="324"/>
    </location>
</feature>
<evidence type="ECO:0000256" key="8">
    <source>
        <dbReference type="RuleBase" id="RU003346"/>
    </source>
</evidence>
<keyword evidence="7" id="KW-0325">Glycoprotein</keyword>
<keyword evidence="3" id="KW-1003">Cell membrane</keyword>
<accession>A0A1W5YLI2</accession>
<feature type="transmembrane region" description="Helical" evidence="9">
    <location>
        <begin position="186"/>
        <end position="203"/>
    </location>
</feature>
<feature type="transmembrane region" description="Helical" evidence="9">
    <location>
        <begin position="464"/>
        <end position="488"/>
    </location>
</feature>
<feature type="domain" description="Major facilitator superfamily (MFS) profile" evidence="10">
    <location>
        <begin position="45"/>
        <end position="492"/>
    </location>
</feature>
<comment type="similarity">
    <text evidence="8">Belongs to the major facilitator superfamily. Sugar transporter (TC 2.A.1.1) family.</text>
</comment>
<feature type="transmembrane region" description="Helical" evidence="9">
    <location>
        <begin position="375"/>
        <end position="394"/>
    </location>
</feature>
<evidence type="ECO:0000256" key="6">
    <source>
        <dbReference type="ARBA" id="ARBA00023136"/>
    </source>
</evidence>
<dbReference type="PRINTS" id="PR00171">
    <property type="entry name" value="SUGRTRNSPORT"/>
</dbReference>
<gene>
    <name evidence="11" type="primary">GLUT1</name>
</gene>
<organism evidence="11">
    <name type="scientific">Leptinotarsa decemlineata</name>
    <name type="common">Colorado potato beetle</name>
    <name type="synonym">Doryphora decemlineata</name>
    <dbReference type="NCBI Taxonomy" id="7539"/>
    <lineage>
        <taxon>Eukaryota</taxon>
        <taxon>Metazoa</taxon>
        <taxon>Ecdysozoa</taxon>
        <taxon>Arthropoda</taxon>
        <taxon>Hexapoda</taxon>
        <taxon>Insecta</taxon>
        <taxon>Pterygota</taxon>
        <taxon>Neoptera</taxon>
        <taxon>Endopterygota</taxon>
        <taxon>Coleoptera</taxon>
        <taxon>Polyphaga</taxon>
        <taxon>Cucujiformia</taxon>
        <taxon>Chrysomeloidea</taxon>
        <taxon>Chrysomelidae</taxon>
        <taxon>Chrysomelinae</taxon>
        <taxon>Doryphorini</taxon>
        <taxon>Leptinotarsa</taxon>
    </lineage>
</organism>
<name>A0A1W5YLI2_LEPDE</name>
<evidence type="ECO:0000256" key="1">
    <source>
        <dbReference type="ARBA" id="ARBA00004651"/>
    </source>
</evidence>
<comment type="subcellular location">
    <subcellularLocation>
        <location evidence="1">Cell membrane</location>
        <topology evidence="1">Multi-pass membrane protein</topology>
    </subcellularLocation>
</comment>
<evidence type="ECO:0000256" key="3">
    <source>
        <dbReference type="ARBA" id="ARBA00022475"/>
    </source>
</evidence>
<keyword evidence="11" id="KW-0762">Sugar transport</keyword>
<dbReference type="SUPFAM" id="SSF103473">
    <property type="entry name" value="MFS general substrate transporter"/>
    <property type="match status" value="1"/>
</dbReference>
<dbReference type="Pfam" id="PF00083">
    <property type="entry name" value="Sugar_tr"/>
    <property type="match status" value="1"/>
</dbReference>
<dbReference type="OrthoDB" id="4540492at2759"/>
<dbReference type="GO" id="GO:0005886">
    <property type="term" value="C:plasma membrane"/>
    <property type="evidence" value="ECO:0007669"/>
    <property type="project" value="UniProtKB-SubCell"/>
</dbReference>
<dbReference type="InterPro" id="IPR005829">
    <property type="entry name" value="Sugar_transporter_CS"/>
</dbReference>
<dbReference type="InterPro" id="IPR003663">
    <property type="entry name" value="Sugar/inositol_transpt"/>
</dbReference>
<keyword evidence="2 8" id="KW-0813">Transport</keyword>
<dbReference type="PANTHER" id="PTHR23503:SF127">
    <property type="entry name" value="FI08437P-RELATED"/>
    <property type="match status" value="1"/>
</dbReference>
<feature type="transmembrane region" description="Helical" evidence="9">
    <location>
        <begin position="438"/>
        <end position="458"/>
    </location>
</feature>
<evidence type="ECO:0000256" key="5">
    <source>
        <dbReference type="ARBA" id="ARBA00022989"/>
    </source>
</evidence>
<feature type="transmembrane region" description="Helical" evidence="9">
    <location>
        <begin position="154"/>
        <end position="174"/>
    </location>
</feature>
<feature type="transmembrane region" description="Helical" evidence="9">
    <location>
        <begin position="400"/>
        <end position="426"/>
    </location>
</feature>
<dbReference type="InterPro" id="IPR005828">
    <property type="entry name" value="MFS_sugar_transport-like"/>
</dbReference>